<sequence>MEFSKKTSLEKLVLLSVVSLTFLNTNQEQKALQCSAILYLTTPNLPRPSLNVFNGTSSFLESGKTVALVGPSKNGKSTHVILHQQHHQLWEESCWMAHQMANVHEFVTEMEIGYDAPCGEKGVKMAGGQRQRIAIS</sequence>
<evidence type="ECO:0000313" key="3">
    <source>
        <dbReference type="Proteomes" id="UP000230233"/>
    </source>
</evidence>
<evidence type="ECO:0000256" key="1">
    <source>
        <dbReference type="SAM" id="SignalP"/>
    </source>
</evidence>
<dbReference type="SUPFAM" id="SSF52540">
    <property type="entry name" value="P-loop containing nucleoside triphosphate hydrolases"/>
    <property type="match status" value="1"/>
</dbReference>
<evidence type="ECO:0008006" key="4">
    <source>
        <dbReference type="Google" id="ProtNLM"/>
    </source>
</evidence>
<organism evidence="2 3">
    <name type="scientific">Caenorhabditis nigoni</name>
    <dbReference type="NCBI Taxonomy" id="1611254"/>
    <lineage>
        <taxon>Eukaryota</taxon>
        <taxon>Metazoa</taxon>
        <taxon>Ecdysozoa</taxon>
        <taxon>Nematoda</taxon>
        <taxon>Chromadorea</taxon>
        <taxon>Rhabditida</taxon>
        <taxon>Rhabditina</taxon>
        <taxon>Rhabditomorpha</taxon>
        <taxon>Rhabditoidea</taxon>
        <taxon>Rhabditidae</taxon>
        <taxon>Peloderinae</taxon>
        <taxon>Caenorhabditis</taxon>
    </lineage>
</organism>
<accession>A0A2G5SBN8</accession>
<dbReference type="InterPro" id="IPR027417">
    <property type="entry name" value="P-loop_NTPase"/>
</dbReference>
<keyword evidence="1" id="KW-0732">Signal</keyword>
<dbReference type="PANTHER" id="PTHR24221">
    <property type="entry name" value="ATP-BINDING CASSETTE SUB-FAMILY B"/>
    <property type="match status" value="1"/>
</dbReference>
<dbReference type="Proteomes" id="UP000230233">
    <property type="component" value="Unassembled WGS sequence"/>
</dbReference>
<feature type="signal peptide" evidence="1">
    <location>
        <begin position="1"/>
        <end position="23"/>
    </location>
</feature>
<proteinExistence type="predicted"/>
<name>A0A2G5SBN8_9PELO</name>
<reference evidence="3" key="1">
    <citation type="submission" date="2017-10" db="EMBL/GenBank/DDBJ databases">
        <title>Rapid genome shrinkage in a self-fertile nematode reveals novel sperm competition proteins.</title>
        <authorList>
            <person name="Yin D."/>
            <person name="Schwarz E.M."/>
            <person name="Thomas C.G."/>
            <person name="Felde R.L."/>
            <person name="Korf I.F."/>
            <person name="Cutter A.D."/>
            <person name="Schartner C.M."/>
            <person name="Ralston E.J."/>
            <person name="Meyer B.J."/>
            <person name="Haag E.S."/>
        </authorList>
    </citation>
    <scope>NUCLEOTIDE SEQUENCE [LARGE SCALE GENOMIC DNA]</scope>
    <source>
        <strain evidence="3">JU1422</strain>
    </source>
</reference>
<gene>
    <name evidence="2" type="ORF">B9Z55_028474</name>
</gene>
<dbReference type="PANTHER" id="PTHR24221:SF5">
    <property type="entry name" value="HALF TRANSPORTER (PGP RELATED)"/>
    <property type="match status" value="1"/>
</dbReference>
<protein>
    <recommendedName>
        <fullName evidence="4">ABC transporter domain-containing protein</fullName>
    </recommendedName>
</protein>
<dbReference type="GO" id="GO:0042626">
    <property type="term" value="F:ATPase-coupled transmembrane transporter activity"/>
    <property type="evidence" value="ECO:0007669"/>
    <property type="project" value="TreeGrafter"/>
</dbReference>
<comment type="caution">
    <text evidence="2">The sequence shown here is derived from an EMBL/GenBank/DDBJ whole genome shotgun (WGS) entry which is preliminary data.</text>
</comment>
<dbReference type="GO" id="GO:0016020">
    <property type="term" value="C:membrane"/>
    <property type="evidence" value="ECO:0007669"/>
    <property type="project" value="TreeGrafter"/>
</dbReference>
<evidence type="ECO:0000313" key="2">
    <source>
        <dbReference type="EMBL" id="PIC12332.1"/>
    </source>
</evidence>
<feature type="chain" id="PRO_5013841859" description="ABC transporter domain-containing protein" evidence="1">
    <location>
        <begin position="24"/>
        <end position="136"/>
    </location>
</feature>
<dbReference type="InterPro" id="IPR039421">
    <property type="entry name" value="Type_1_exporter"/>
</dbReference>
<dbReference type="EMBL" id="PDUG01000024">
    <property type="protein sequence ID" value="PIC12332.1"/>
    <property type="molecule type" value="Genomic_DNA"/>
</dbReference>
<dbReference type="AlphaFoldDB" id="A0A2G5SBN8"/>
<dbReference type="Gene3D" id="3.40.50.300">
    <property type="entry name" value="P-loop containing nucleotide triphosphate hydrolases"/>
    <property type="match status" value="2"/>
</dbReference>
<dbReference type="OrthoDB" id="6500128at2759"/>
<dbReference type="STRING" id="1611254.A0A2G5SBN8"/>
<keyword evidence="3" id="KW-1185">Reference proteome</keyword>